<dbReference type="HOGENOM" id="CLU_3384844_0_0_1"/>
<organism evidence="1 2">
    <name type="scientific">Fusarium oxysporum f. sp. raphani 54005</name>
    <dbReference type="NCBI Taxonomy" id="1089458"/>
    <lineage>
        <taxon>Eukaryota</taxon>
        <taxon>Fungi</taxon>
        <taxon>Dikarya</taxon>
        <taxon>Ascomycota</taxon>
        <taxon>Pezizomycotina</taxon>
        <taxon>Sordariomycetes</taxon>
        <taxon>Hypocreomycetidae</taxon>
        <taxon>Hypocreales</taxon>
        <taxon>Nectriaceae</taxon>
        <taxon>Fusarium</taxon>
        <taxon>Fusarium oxysporum species complex</taxon>
    </lineage>
</organism>
<dbReference type="OrthoDB" id="9997739at2759"/>
<accession>X0BIM8</accession>
<proteinExistence type="predicted"/>
<evidence type="ECO:0000313" key="1">
    <source>
        <dbReference type="EMBL" id="EXK78319.1"/>
    </source>
</evidence>
<protein>
    <submittedName>
        <fullName evidence="1">Uncharacterized protein</fullName>
    </submittedName>
</protein>
<sequence>MVNGKSQESREYSVKWDDVDEMVFNSFWQFVYT</sequence>
<name>X0BIM8_FUSOX</name>
<dbReference type="Proteomes" id="UP000030663">
    <property type="component" value="Unassembled WGS sequence"/>
</dbReference>
<gene>
    <name evidence="1" type="ORF">FOQG_16997</name>
</gene>
<keyword evidence="2" id="KW-1185">Reference proteome</keyword>
<reference evidence="1 2" key="1">
    <citation type="submission" date="2011-11" db="EMBL/GenBank/DDBJ databases">
        <title>The Genome Sequence of Fusarium oxysporum PHW815.</title>
        <authorList>
            <consortium name="The Broad Institute Genome Sequencing Platform"/>
            <person name="Ma L.-J."/>
            <person name="Gale L.R."/>
            <person name="Schwartz D.C."/>
            <person name="Zhou S."/>
            <person name="Corby-Kistler H."/>
            <person name="Young S.K."/>
            <person name="Zeng Q."/>
            <person name="Gargeya S."/>
            <person name="Fitzgerald M."/>
            <person name="Haas B."/>
            <person name="Abouelleil A."/>
            <person name="Alvarado L."/>
            <person name="Arachchi H.M."/>
            <person name="Berlin A."/>
            <person name="Brown A."/>
            <person name="Chapman S.B."/>
            <person name="Chen Z."/>
            <person name="Dunbar C."/>
            <person name="Freedman E."/>
            <person name="Gearin G."/>
            <person name="Goldberg J."/>
            <person name="Griggs A."/>
            <person name="Gujja S."/>
            <person name="Heiman D."/>
            <person name="Howarth C."/>
            <person name="Larson L."/>
            <person name="Lui A."/>
            <person name="MacDonald P.J.P."/>
            <person name="Montmayeur A."/>
            <person name="Murphy C."/>
            <person name="Neiman D."/>
            <person name="Pearson M."/>
            <person name="Priest M."/>
            <person name="Roberts A."/>
            <person name="Saif S."/>
            <person name="Shea T."/>
            <person name="Shenoy N."/>
            <person name="Sisk P."/>
            <person name="Stolte C."/>
            <person name="Sykes S."/>
            <person name="Wortman J."/>
            <person name="Nusbaum C."/>
            <person name="Birren B."/>
        </authorList>
    </citation>
    <scope>NUCLEOTIDE SEQUENCE [LARGE SCALE GENOMIC DNA]</scope>
    <source>
        <strain evidence="1 2">54005</strain>
    </source>
</reference>
<dbReference type="AlphaFoldDB" id="X0BIM8"/>
<dbReference type="EMBL" id="KI979363">
    <property type="protein sequence ID" value="EXK78319.1"/>
    <property type="molecule type" value="Genomic_DNA"/>
</dbReference>
<evidence type="ECO:0000313" key="2">
    <source>
        <dbReference type="Proteomes" id="UP000030663"/>
    </source>
</evidence>